<name>A0A517PGT9_9PLAN</name>
<gene>
    <name evidence="5" type="ORF">HG66A1_03520</name>
</gene>
<feature type="domain" description="Outer membrane protein assembly factor BamE" evidence="4">
    <location>
        <begin position="45"/>
        <end position="97"/>
    </location>
</feature>
<protein>
    <recommendedName>
        <fullName evidence="4">Outer membrane protein assembly factor BamE domain-containing protein</fullName>
    </recommendedName>
</protein>
<reference evidence="5 6" key="1">
    <citation type="submission" date="2019-02" db="EMBL/GenBank/DDBJ databases">
        <title>Deep-cultivation of Planctomycetes and their phenomic and genomic characterization uncovers novel biology.</title>
        <authorList>
            <person name="Wiegand S."/>
            <person name="Jogler M."/>
            <person name="Boedeker C."/>
            <person name="Pinto D."/>
            <person name="Vollmers J."/>
            <person name="Rivas-Marin E."/>
            <person name="Kohn T."/>
            <person name="Peeters S.H."/>
            <person name="Heuer A."/>
            <person name="Rast P."/>
            <person name="Oberbeckmann S."/>
            <person name="Bunk B."/>
            <person name="Jeske O."/>
            <person name="Meyerdierks A."/>
            <person name="Storesund J.E."/>
            <person name="Kallscheuer N."/>
            <person name="Luecker S."/>
            <person name="Lage O.M."/>
            <person name="Pohl T."/>
            <person name="Merkel B.J."/>
            <person name="Hornburger P."/>
            <person name="Mueller R.-W."/>
            <person name="Bruemmer F."/>
            <person name="Labrenz M."/>
            <person name="Spormann A.M."/>
            <person name="Op den Camp H."/>
            <person name="Overmann J."/>
            <person name="Amann R."/>
            <person name="Jetten M.S.M."/>
            <person name="Mascher T."/>
            <person name="Medema M.H."/>
            <person name="Devos D.P."/>
            <person name="Kaster A.-K."/>
            <person name="Ovreas L."/>
            <person name="Rohde M."/>
            <person name="Galperin M.Y."/>
            <person name="Jogler C."/>
        </authorList>
    </citation>
    <scope>NUCLEOTIDE SEQUENCE [LARGE SCALE GENOMIC DNA]</scope>
    <source>
        <strain evidence="5 6">HG66A1</strain>
    </source>
</reference>
<dbReference type="GO" id="GO:0019867">
    <property type="term" value="C:outer membrane"/>
    <property type="evidence" value="ECO:0007669"/>
    <property type="project" value="InterPro"/>
</dbReference>
<evidence type="ECO:0000256" key="2">
    <source>
        <dbReference type="ARBA" id="ARBA00023136"/>
    </source>
</evidence>
<dbReference type="Proteomes" id="UP000320421">
    <property type="component" value="Chromosome"/>
</dbReference>
<dbReference type="Gene3D" id="3.30.1450.10">
    <property type="match status" value="1"/>
</dbReference>
<evidence type="ECO:0000256" key="1">
    <source>
        <dbReference type="ARBA" id="ARBA00022729"/>
    </source>
</evidence>
<keyword evidence="3" id="KW-1133">Transmembrane helix</keyword>
<evidence type="ECO:0000313" key="6">
    <source>
        <dbReference type="Proteomes" id="UP000320421"/>
    </source>
</evidence>
<dbReference type="EMBL" id="CP036266">
    <property type="protein sequence ID" value="QDT18591.1"/>
    <property type="molecule type" value="Genomic_DNA"/>
</dbReference>
<dbReference type="InterPro" id="IPR037873">
    <property type="entry name" value="BamE-like"/>
</dbReference>
<keyword evidence="6" id="KW-1185">Reference proteome</keyword>
<keyword evidence="2 3" id="KW-0472">Membrane</keyword>
<organism evidence="5 6">
    <name type="scientific">Gimesia chilikensis</name>
    <dbReference type="NCBI Taxonomy" id="2605989"/>
    <lineage>
        <taxon>Bacteria</taxon>
        <taxon>Pseudomonadati</taxon>
        <taxon>Planctomycetota</taxon>
        <taxon>Planctomycetia</taxon>
        <taxon>Planctomycetales</taxon>
        <taxon>Planctomycetaceae</taxon>
        <taxon>Gimesia</taxon>
    </lineage>
</organism>
<evidence type="ECO:0000313" key="5">
    <source>
        <dbReference type="EMBL" id="QDT18591.1"/>
    </source>
</evidence>
<dbReference type="RefSeq" id="WP_145180257.1">
    <property type="nucleotide sequence ID" value="NZ_CP036266.1"/>
</dbReference>
<keyword evidence="1" id="KW-0732">Signal</keyword>
<keyword evidence="3" id="KW-0812">Transmembrane</keyword>
<accession>A0A517PGT9</accession>
<feature type="transmembrane region" description="Helical" evidence="3">
    <location>
        <begin position="9"/>
        <end position="26"/>
    </location>
</feature>
<dbReference type="Pfam" id="PF04355">
    <property type="entry name" value="BamE"/>
    <property type="match status" value="1"/>
</dbReference>
<dbReference type="InterPro" id="IPR007450">
    <property type="entry name" value="BamE_dom"/>
</dbReference>
<evidence type="ECO:0000256" key="3">
    <source>
        <dbReference type="SAM" id="Phobius"/>
    </source>
</evidence>
<dbReference type="AlphaFoldDB" id="A0A517PGT9"/>
<proteinExistence type="predicted"/>
<evidence type="ECO:0000259" key="4">
    <source>
        <dbReference type="Pfam" id="PF04355"/>
    </source>
</evidence>
<sequence length="106" mass="12634">MQTRLKPRYLIPATLVVILISTVWHFRDALTLYWHTAPEFHARFEKIERGQTRSEVEEILGKPAQHFAFEDSPEYYLGWPRYQHTTYAVKFRDGHVIASYDRFGSF</sequence>